<feature type="region of interest" description="Disordered" evidence="3">
    <location>
        <begin position="227"/>
        <end position="284"/>
    </location>
</feature>
<feature type="compositionally biased region" description="Polar residues" evidence="3">
    <location>
        <begin position="180"/>
        <end position="189"/>
    </location>
</feature>
<dbReference type="Proteomes" id="UP000674318">
    <property type="component" value="Chromosome 3"/>
</dbReference>
<feature type="region of interest" description="Disordered" evidence="3">
    <location>
        <begin position="170"/>
        <end position="215"/>
    </location>
</feature>
<comment type="caution">
    <text evidence="4">The sequence shown here is derived from an EMBL/GenBank/DDBJ whole genome shotgun (WGS) entry which is preliminary data.</text>
</comment>
<dbReference type="RefSeq" id="XP_067759905.1">
    <property type="nucleotide sequence ID" value="XM_067903705.1"/>
</dbReference>
<feature type="region of interest" description="Disordered" evidence="3">
    <location>
        <begin position="321"/>
        <end position="419"/>
    </location>
</feature>
<dbReference type="InterPro" id="IPR032675">
    <property type="entry name" value="LRR_dom_sf"/>
</dbReference>
<dbReference type="PANTHER" id="PTHR15454">
    <property type="entry name" value="NISCHARIN RELATED"/>
    <property type="match status" value="1"/>
</dbReference>
<dbReference type="InterPro" id="IPR001611">
    <property type="entry name" value="Leu-rich_rpt"/>
</dbReference>
<feature type="compositionally biased region" description="Low complexity" evidence="3">
    <location>
        <begin position="977"/>
        <end position="993"/>
    </location>
</feature>
<dbReference type="GO" id="GO:0005737">
    <property type="term" value="C:cytoplasm"/>
    <property type="evidence" value="ECO:0007669"/>
    <property type="project" value="TreeGrafter"/>
</dbReference>
<sequence>MSTHTQFAGRLEALFITELRRQGVGDTEAWAKKLQTYCSYAPATCAADDSSDTRDCQRATPSTVLVIDMTNLTLGDKPVVALCESLLKMEGMSFRPDPAVVSELQVIWRRCGLTDRVLRHLELLLLGCQRLTLLDVSANALSIEGQAGLLHAAAEVSCDVVLTEDARATHSSVRAREASGPSSLRSTSFPPKLAQPERHHRRCGAGVTASEGASVASRGLTQLHLRGGQHMNHSSRGTRWQASSLSKDAAALHPPRHRSPSLGGASASASASPSLRSYASGSAESLQKRREELFGPSATASIKVVPTAPEAAAGNALAATEGGNIKNGKLGGATTTTTTGRERDDFEAARPTARSPARTSPAEEANSGGGGGHSPFAAASGRSPSPHAIEPTEAETRLSTHRASGAHAAPTPHATSVASREPFVDLNDQIDLTANLSPVLDSVLDLSALMTCDGALLQAHMFGGACTVWDVLDAYESAAEQQLRGSASQSGESSVDAVTKAKLPAALLGRTAYNAITVLNLSRNHLTTLCALPATLLRLDVSVNKLTELSGLQGCKMLTVLNARRNCLRFIGGLESNLSVAHLFLGHNNITAVEGVAHLVLLQTLDLTFNRLCTQTSMRMLSLCSALRHLMLRGNPIMKTGKQGFMAVLRNLCPTLLVVDEHLLGNSSLADRALAKRNWSRQPNMINNTQPYARAETLRGGNNVGASSSLMLHAGMASNHTFVDGSTMSSFAFTSRRRDGNRPTPFAAGDDDVLDERSMNLLHMLTRGVTTPTGYGVSARSQHAAQQLAQTRKEQKAQAQAERKQRLTANGRPLRGAVVKHLAEESRKYLEDTIVRRMTTVQQQQLLMSHGVAALPCAGGSDSDTAGATASDSKTRPGAGKRNTYGGVAHPELAGNPLADVMGYTAASPEKRRCASMEDDVQNKTDAELLRRYKPRTQRLRRAQSAKPQPLMAAGTSAGLSTEHQEASRRRVMITGRSPSPAASRAVASTSTAELTRGHSARRTHRADNEADLVAQYVGHTRQSRLGNAARSDSGSYAALHIAEHRQAPVLDDTEFECSPISKDPQGPLATSLNTTASILHDNAHLQRLTPPSRSAYSRSPPPAKKRVQSPTAQAHRHPPTPQDYRDPTEVEMTAVYLGSRSPSRSSRGDGRGNRNPEQKWQLQHYQRTPPRTNAPGLRSPSAPGPNSVTAAASRVAHSGNLGGSAFCSVAPPPPSSSAQTRSPSMRPLHIDDAQRSRVMKWTQQLHDDTNALQDALQTLVDLLVAQRQHNMPLPESSRELPPTYLQERSRCVQILHDSGMLQDTYVPMDVVVYYGLSKAELEGKTDRSMQVVAHRDGSTETGKRSWSREVAERSDVLRHIHLMGDAKTCLRYVALLVGDGREKLLQQYVDQLKESLRSDA</sequence>
<keyword evidence="2" id="KW-0677">Repeat</keyword>
<feature type="compositionally biased region" description="Low complexity" evidence="3">
    <location>
        <begin position="260"/>
        <end position="283"/>
    </location>
</feature>
<keyword evidence="1" id="KW-0433">Leucine-rich repeat</keyword>
<feature type="compositionally biased region" description="Polar residues" evidence="3">
    <location>
        <begin position="1159"/>
        <end position="1172"/>
    </location>
</feature>
<dbReference type="KEGG" id="phet:94293782"/>
<organism evidence="4 5">
    <name type="scientific">Porcisia hertigi</name>
    <dbReference type="NCBI Taxonomy" id="2761500"/>
    <lineage>
        <taxon>Eukaryota</taxon>
        <taxon>Discoba</taxon>
        <taxon>Euglenozoa</taxon>
        <taxon>Kinetoplastea</taxon>
        <taxon>Metakinetoplastina</taxon>
        <taxon>Trypanosomatida</taxon>
        <taxon>Trypanosomatidae</taxon>
        <taxon>Leishmaniinae</taxon>
        <taxon>Porcisia</taxon>
    </lineage>
</organism>
<feature type="compositionally biased region" description="Polar residues" evidence="3">
    <location>
        <begin position="862"/>
        <end position="872"/>
    </location>
</feature>
<dbReference type="PANTHER" id="PTHR15454:SF70">
    <property type="entry name" value="LEUCINE-RICH REPEAT PROTEIN (LRRP)"/>
    <property type="match status" value="1"/>
</dbReference>
<dbReference type="FunFam" id="3.80.10.10:FF:001344">
    <property type="entry name" value="Uncharacterized protein"/>
    <property type="match status" value="1"/>
</dbReference>
<keyword evidence="5" id="KW-1185">Reference proteome</keyword>
<dbReference type="SUPFAM" id="SSF52058">
    <property type="entry name" value="L domain-like"/>
    <property type="match status" value="1"/>
</dbReference>
<name>A0A837A9S7_9TRYP</name>
<feature type="region of interest" description="Disordered" evidence="3">
    <location>
        <begin position="860"/>
        <end position="883"/>
    </location>
</feature>
<proteinExistence type="predicted"/>
<gene>
    <name evidence="4" type="ORF">JKF63_07774</name>
</gene>
<dbReference type="Gene3D" id="3.80.10.10">
    <property type="entry name" value="Ribonuclease Inhibitor"/>
    <property type="match status" value="1"/>
</dbReference>
<dbReference type="PROSITE" id="PS51450">
    <property type="entry name" value="LRR"/>
    <property type="match status" value="1"/>
</dbReference>
<feature type="compositionally biased region" description="Basic residues" evidence="3">
    <location>
        <begin position="934"/>
        <end position="944"/>
    </location>
</feature>
<dbReference type="OrthoDB" id="266138at2759"/>
<feature type="region of interest" description="Disordered" evidence="3">
    <location>
        <begin position="1205"/>
        <end position="1228"/>
    </location>
</feature>
<accession>A0A837A9S7</accession>
<evidence type="ECO:0000256" key="2">
    <source>
        <dbReference type="ARBA" id="ARBA00022737"/>
    </source>
</evidence>
<feature type="region of interest" description="Disordered" evidence="3">
    <location>
        <begin position="934"/>
        <end position="1008"/>
    </location>
</feature>
<evidence type="ECO:0000256" key="3">
    <source>
        <dbReference type="SAM" id="MobiDB-lite"/>
    </source>
</evidence>
<feature type="region of interest" description="Disordered" evidence="3">
    <location>
        <begin position="1085"/>
        <end position="1192"/>
    </location>
</feature>
<feature type="compositionally biased region" description="Polar residues" evidence="3">
    <location>
        <begin position="231"/>
        <end position="246"/>
    </location>
</feature>
<evidence type="ECO:0000256" key="1">
    <source>
        <dbReference type="ARBA" id="ARBA00022614"/>
    </source>
</evidence>
<dbReference type="EMBL" id="JAFJZO010000003">
    <property type="protein sequence ID" value="KAG5511949.1"/>
    <property type="molecule type" value="Genomic_DNA"/>
</dbReference>
<evidence type="ECO:0000313" key="4">
    <source>
        <dbReference type="EMBL" id="KAG5511949.1"/>
    </source>
</evidence>
<reference evidence="4 5" key="1">
    <citation type="submission" date="2021-02" db="EMBL/GenBank/DDBJ databases">
        <title>Porcisia hertigi Genome sequencing and assembly.</title>
        <authorList>
            <person name="Almutairi H."/>
            <person name="Gatherer D."/>
        </authorList>
    </citation>
    <scope>NUCLEOTIDE SEQUENCE [LARGE SCALE GENOMIC DNA]</scope>
    <source>
        <strain evidence="4 5">C119</strain>
    </source>
</reference>
<feature type="compositionally biased region" description="Basic and acidic residues" evidence="3">
    <location>
        <begin position="1147"/>
        <end position="1158"/>
    </location>
</feature>
<feature type="compositionally biased region" description="Low complexity" evidence="3">
    <location>
        <begin position="349"/>
        <end position="362"/>
    </location>
</feature>
<dbReference type="GeneID" id="94293782"/>
<protein>
    <submittedName>
        <fullName evidence="4">Uncharacterized protein</fullName>
    </submittedName>
</protein>
<evidence type="ECO:0000313" key="5">
    <source>
        <dbReference type="Proteomes" id="UP000674318"/>
    </source>
</evidence>
<dbReference type="SMART" id="SM00364">
    <property type="entry name" value="LRR_BAC"/>
    <property type="match status" value="2"/>
</dbReference>